<organism evidence="2 3">
    <name type="scientific">Argiope bruennichi</name>
    <name type="common">Wasp spider</name>
    <name type="synonym">Aranea bruennichi</name>
    <dbReference type="NCBI Taxonomy" id="94029"/>
    <lineage>
        <taxon>Eukaryota</taxon>
        <taxon>Metazoa</taxon>
        <taxon>Ecdysozoa</taxon>
        <taxon>Arthropoda</taxon>
        <taxon>Chelicerata</taxon>
        <taxon>Arachnida</taxon>
        <taxon>Araneae</taxon>
        <taxon>Araneomorphae</taxon>
        <taxon>Entelegynae</taxon>
        <taxon>Araneoidea</taxon>
        <taxon>Araneidae</taxon>
        <taxon>Argiope</taxon>
    </lineage>
</organism>
<proteinExistence type="predicted"/>
<name>A0A8T0F3W3_ARGBR</name>
<accession>A0A8T0F3W3</accession>
<gene>
    <name evidence="2" type="ORF">HNY73_011674</name>
</gene>
<evidence type="ECO:0000313" key="2">
    <source>
        <dbReference type="EMBL" id="KAF8784099.1"/>
    </source>
</evidence>
<reference evidence="2" key="1">
    <citation type="journal article" date="2020" name="bioRxiv">
        <title>Chromosome-level reference genome of the European wasp spider Argiope bruennichi: a resource for studies on range expansion and evolutionary adaptation.</title>
        <authorList>
            <person name="Sheffer M.M."/>
            <person name="Hoppe A."/>
            <person name="Krehenwinkel H."/>
            <person name="Uhl G."/>
            <person name="Kuss A.W."/>
            <person name="Jensen L."/>
            <person name="Jensen C."/>
            <person name="Gillespie R.G."/>
            <person name="Hoff K.J."/>
            <person name="Prost S."/>
        </authorList>
    </citation>
    <scope>NUCLEOTIDE SEQUENCE</scope>
</reference>
<feature type="coiled-coil region" evidence="1">
    <location>
        <begin position="298"/>
        <end position="325"/>
    </location>
</feature>
<reference evidence="2" key="2">
    <citation type="submission" date="2020-06" db="EMBL/GenBank/DDBJ databases">
        <authorList>
            <person name="Sheffer M."/>
        </authorList>
    </citation>
    <scope>NUCLEOTIDE SEQUENCE</scope>
</reference>
<protein>
    <submittedName>
        <fullName evidence="2">Uncharacterized protein</fullName>
    </submittedName>
</protein>
<dbReference type="AlphaFoldDB" id="A0A8T0F3W3"/>
<evidence type="ECO:0000256" key="1">
    <source>
        <dbReference type="SAM" id="Coils"/>
    </source>
</evidence>
<dbReference type="EMBL" id="JABXBU010001004">
    <property type="protein sequence ID" value="KAF8784099.1"/>
    <property type="molecule type" value="Genomic_DNA"/>
</dbReference>
<comment type="caution">
    <text evidence="2">The sequence shown here is derived from an EMBL/GenBank/DDBJ whole genome shotgun (WGS) entry which is preliminary data.</text>
</comment>
<evidence type="ECO:0000313" key="3">
    <source>
        <dbReference type="Proteomes" id="UP000807504"/>
    </source>
</evidence>
<keyword evidence="1" id="KW-0175">Coiled coil</keyword>
<dbReference type="Proteomes" id="UP000807504">
    <property type="component" value="Unassembled WGS sequence"/>
</dbReference>
<keyword evidence="3" id="KW-1185">Reference proteome</keyword>
<feature type="coiled-coil region" evidence="1">
    <location>
        <begin position="45"/>
        <end position="72"/>
    </location>
</feature>
<sequence>MGKRSYNTIHAIYCKEQFLQKNRYVDSEELDMEHRIKCLKFEIAYLECKKENMDLKEAYEELQKECEKLRTNLTLSDTMECFDIRSTQLGCGVNPCLISDCGWHLSSCVYPDKKDCSCKFHLSHPTRYFLREKTLVNNVLNRGLHWDYCPLSKIACEDLIMLNTSRPFECECRIAMNSVKDEKKIVSGEYKRPARVAVLFTLLEDMDSYNTQYDWTPVMCSRCQQLMFFKDFYLHHVHQVHGVENRCPFCFGEHEYTIEHATDCWRLFLLAHFYEMPSYPRGWKETRIWEKRVLRHRRNYLQVEIDMMEARKKQLEKEKVKVKRLLNHKFGEKRRRHRTM</sequence>